<proteinExistence type="predicted"/>
<dbReference type="RefSeq" id="WP_080318269.1">
    <property type="nucleotide sequence ID" value="NZ_MTBC01000002.1"/>
</dbReference>
<comment type="caution">
    <text evidence="3">The sequence shown here is derived from an EMBL/GenBank/DDBJ whole genome shotgun (WGS) entry which is preliminary data.</text>
</comment>
<feature type="transmembrane region" description="Helical" evidence="1">
    <location>
        <begin position="55"/>
        <end position="74"/>
    </location>
</feature>
<protein>
    <submittedName>
        <fullName evidence="3">Uncharacterized protein</fullName>
    </submittedName>
</protein>
<evidence type="ECO:0000313" key="4">
    <source>
        <dbReference type="Proteomes" id="UP000191680"/>
    </source>
</evidence>
<dbReference type="AlphaFoldDB" id="A0A1V6LUQ5"/>
<keyword evidence="2" id="KW-0732">Signal</keyword>
<evidence type="ECO:0000313" key="3">
    <source>
        <dbReference type="EMBL" id="OQD43904.1"/>
    </source>
</evidence>
<evidence type="ECO:0000256" key="2">
    <source>
        <dbReference type="SAM" id="SignalP"/>
    </source>
</evidence>
<name>A0A1V6LUQ5_9FLAO</name>
<reference evidence="3 4" key="1">
    <citation type="submission" date="2016-12" db="EMBL/GenBank/DDBJ databases">
        <authorList>
            <person name="Song W.-J."/>
            <person name="Kurnit D.M."/>
        </authorList>
    </citation>
    <scope>NUCLEOTIDE SEQUENCE [LARGE SCALE GENOMIC DNA]</scope>
    <source>
        <strain evidence="3 4">HSG9</strain>
    </source>
</reference>
<keyword evidence="4" id="KW-1185">Reference proteome</keyword>
<gene>
    <name evidence="3" type="ORF">BUL40_04690</name>
</gene>
<keyword evidence="1" id="KW-0472">Membrane</keyword>
<dbReference type="EMBL" id="MTBC01000002">
    <property type="protein sequence ID" value="OQD43904.1"/>
    <property type="molecule type" value="Genomic_DNA"/>
</dbReference>
<keyword evidence="1" id="KW-0812">Transmembrane</keyword>
<sequence length="83" mass="9275">MNKIKLTLIFILLFSLDCFSQQTGNNGITQIAVKNGIGIGSAIAIVVSWDRNKSILYAVLHGSLGWLYVIYFVIVRESEEKNK</sequence>
<accession>A0A1V6LUQ5</accession>
<dbReference type="OrthoDB" id="287788at2"/>
<keyword evidence="1" id="KW-1133">Transmembrane helix</keyword>
<organism evidence="3 4">
    <name type="scientific">Croceivirga radicis</name>
    <dbReference type="NCBI Taxonomy" id="1929488"/>
    <lineage>
        <taxon>Bacteria</taxon>
        <taxon>Pseudomonadati</taxon>
        <taxon>Bacteroidota</taxon>
        <taxon>Flavobacteriia</taxon>
        <taxon>Flavobacteriales</taxon>
        <taxon>Flavobacteriaceae</taxon>
        <taxon>Croceivirga</taxon>
    </lineage>
</organism>
<feature type="signal peptide" evidence="2">
    <location>
        <begin position="1"/>
        <end position="20"/>
    </location>
</feature>
<dbReference type="Proteomes" id="UP000191680">
    <property type="component" value="Unassembled WGS sequence"/>
</dbReference>
<feature type="chain" id="PRO_5012370399" evidence="2">
    <location>
        <begin position="21"/>
        <end position="83"/>
    </location>
</feature>
<evidence type="ECO:0000256" key="1">
    <source>
        <dbReference type="SAM" id="Phobius"/>
    </source>
</evidence>